<dbReference type="AlphaFoldDB" id="A0A915L0K8"/>
<evidence type="ECO:0000313" key="3">
    <source>
        <dbReference type="WBParaSite" id="nRc.2.0.1.t43293-RA"/>
    </source>
</evidence>
<feature type="domain" description="DML1/Misato tubulin" evidence="1">
    <location>
        <begin position="32"/>
        <end position="231"/>
    </location>
</feature>
<dbReference type="WBParaSite" id="nRc.2.0.1.t43293-RA">
    <property type="protein sequence ID" value="nRc.2.0.1.t43293-RA"/>
    <property type="gene ID" value="nRc.2.0.1.g43293"/>
</dbReference>
<accession>A0A915L0K8</accession>
<dbReference type="SUPFAM" id="SSF52490">
    <property type="entry name" value="Tubulin nucleotide-binding domain-like"/>
    <property type="match status" value="1"/>
</dbReference>
<dbReference type="Pfam" id="PF14881">
    <property type="entry name" value="Tubulin_3"/>
    <property type="match status" value="1"/>
</dbReference>
<dbReference type="GO" id="GO:0007005">
    <property type="term" value="P:mitochondrion organization"/>
    <property type="evidence" value="ECO:0007669"/>
    <property type="project" value="InterPro"/>
</dbReference>
<dbReference type="Proteomes" id="UP000887565">
    <property type="component" value="Unplaced"/>
</dbReference>
<dbReference type="PANTHER" id="PTHR13391:SF0">
    <property type="entry name" value="PROTEIN MISATO HOMOLOG 1"/>
    <property type="match status" value="1"/>
</dbReference>
<evidence type="ECO:0000259" key="1">
    <source>
        <dbReference type="Pfam" id="PF14881"/>
    </source>
</evidence>
<organism evidence="2 3">
    <name type="scientific">Romanomermis culicivorax</name>
    <name type="common">Nematode worm</name>
    <dbReference type="NCBI Taxonomy" id="13658"/>
    <lineage>
        <taxon>Eukaryota</taxon>
        <taxon>Metazoa</taxon>
        <taxon>Ecdysozoa</taxon>
        <taxon>Nematoda</taxon>
        <taxon>Enoplea</taxon>
        <taxon>Dorylaimia</taxon>
        <taxon>Mermithida</taxon>
        <taxon>Mermithoidea</taxon>
        <taxon>Mermithidae</taxon>
        <taxon>Romanomermis</taxon>
    </lineage>
</organism>
<sequence>MIIDQRMSRKNILLEKADKSASPSTAASLNHDENVKTWTDFVRVPYHPKSVASFSNIVHEDVVTKYLDGYLFAQTESFRDELESKFRFSVEDCDRLQGFNVISDVHDAFSGISGSVLQYVRDECSKSAIVCYPVLPPQVMLQSKNDSVEEQNMKIQDKWRHSNHISNLTMSLCYFLDESDLVLPLTLLETLDKNCSVCFREFRRINYKTSSLYHTSAILASAVESSAVPWRVMNKSLTLSDLVAYMTEFQRKIATCQIDFLMDNDFSIHFVPLLPEFCKLHSDRFARSIVSLQGANIFCRTPYDRDQTEEVGRKLESIFLDKRNLCYLTSDSQTLKPYYPSIFEGIGFSQRTSDSVKSITDPNIYLPVITEIETSRKVENFIDLLISSSNSSEIKRLKLNNDMSDYVAEILQSTKKCYETA</sequence>
<dbReference type="PANTHER" id="PTHR13391">
    <property type="entry name" value="MITOCHONDRIAL DISTRIBUTION REGULATOR MISATO"/>
    <property type="match status" value="1"/>
</dbReference>
<dbReference type="Gene3D" id="3.40.50.1440">
    <property type="entry name" value="Tubulin/FtsZ, GTPase domain"/>
    <property type="match status" value="1"/>
</dbReference>
<reference evidence="3" key="1">
    <citation type="submission" date="2022-11" db="UniProtKB">
        <authorList>
            <consortium name="WormBaseParasite"/>
        </authorList>
    </citation>
    <scope>IDENTIFICATION</scope>
</reference>
<dbReference type="InterPro" id="IPR049942">
    <property type="entry name" value="DML1/Misato"/>
</dbReference>
<name>A0A915L0K8_ROMCU</name>
<dbReference type="GO" id="GO:0005739">
    <property type="term" value="C:mitochondrion"/>
    <property type="evidence" value="ECO:0007669"/>
    <property type="project" value="TreeGrafter"/>
</dbReference>
<proteinExistence type="predicted"/>
<keyword evidence="2" id="KW-1185">Reference proteome</keyword>
<evidence type="ECO:0000313" key="2">
    <source>
        <dbReference type="Proteomes" id="UP000887565"/>
    </source>
</evidence>
<dbReference type="InterPro" id="IPR029209">
    <property type="entry name" value="DML1/Misato_tubulin"/>
</dbReference>
<dbReference type="InterPro" id="IPR036525">
    <property type="entry name" value="Tubulin/FtsZ_GTPase_sf"/>
</dbReference>
<protein>
    <submittedName>
        <fullName evidence="3">DML1/Misato tubulin domain-containing protein</fullName>
    </submittedName>
</protein>